<keyword evidence="5 8" id="KW-0067">ATP-binding</keyword>
<evidence type="ECO:0000259" key="9">
    <source>
        <dbReference type="PROSITE" id="PS50893"/>
    </source>
</evidence>
<evidence type="ECO:0000313" key="11">
    <source>
        <dbReference type="Proteomes" id="UP000008817"/>
    </source>
</evidence>
<dbReference type="GO" id="GO:0043190">
    <property type="term" value="C:ATP-binding cassette (ABC) transporter complex"/>
    <property type="evidence" value="ECO:0007669"/>
    <property type="project" value="InterPro"/>
</dbReference>
<dbReference type="AlphaFoldDB" id="B3PXI4"/>
<sequence length="380" mass="41574">MGASAHLRHFVCPRADNPNGGPPWLRRAYALKKFPNPLACIRSSKTCRSTSRGANFVSLLGPSGSGKTTLLMMLAGFENPTAGGIFLDGRRIDHLPPHRREMGVVFQNYALFPHMSIADNIAFPLRMRGVGRGEIEERVKRALEMVQLSAMSARKPAQLSGGQQQRVALARSLVFEPTVVLMDEPLGALDKQLREQMQLDIRALHKRLELTVVFVTHDQSEALTMSDRIAVFNRGNIEQIGSPRDIYDRPQTRAVAEFIGETNLIEGTVKMTGTAGTSVEIADGRHVIVPGSNSLAVGSRVHISVRPERISLAACGIGAAANALPAKILDSVYQGDHLRVQLDEDAFRFVVRTDMRSAEWPVGADVVAHFTPDDCWVIAA</sequence>
<keyword evidence="3 8" id="KW-1003">Cell membrane</keyword>
<dbReference type="InterPro" id="IPR027417">
    <property type="entry name" value="P-loop_NTPase"/>
</dbReference>
<comment type="similarity">
    <text evidence="8">Belongs to the ABC transporter superfamily. Spermidine/putrescine importer (TC 3.A.1.11.1) family.</text>
</comment>
<evidence type="ECO:0000256" key="4">
    <source>
        <dbReference type="ARBA" id="ARBA00022741"/>
    </source>
</evidence>
<evidence type="ECO:0000313" key="10">
    <source>
        <dbReference type="EMBL" id="ACE89190.1"/>
    </source>
</evidence>
<dbReference type="InterPro" id="IPR003593">
    <property type="entry name" value="AAA+_ATPase"/>
</dbReference>
<proteinExistence type="inferred from homology"/>
<comment type="catalytic activity">
    <reaction evidence="8">
        <text>ATP + H2O + polyamine-[polyamine-binding protein]Side 1 = ADP + phosphate + polyamineSide 2 + [polyamine-binding protein]Side 1.</text>
        <dbReference type="EC" id="7.6.2.11"/>
    </reaction>
</comment>
<dbReference type="PANTHER" id="PTHR42781">
    <property type="entry name" value="SPERMIDINE/PUTRESCINE IMPORT ATP-BINDING PROTEIN POTA"/>
    <property type="match status" value="1"/>
</dbReference>
<dbReference type="SUPFAM" id="SSF50331">
    <property type="entry name" value="MOP-like"/>
    <property type="match status" value="1"/>
</dbReference>
<dbReference type="NCBIfam" id="TIGR01187">
    <property type="entry name" value="potA"/>
    <property type="match status" value="1"/>
</dbReference>
<dbReference type="GO" id="GO:0015417">
    <property type="term" value="F:ABC-type polyamine transporter activity"/>
    <property type="evidence" value="ECO:0007669"/>
    <property type="project" value="UniProtKB-EC"/>
</dbReference>
<dbReference type="HOGENOM" id="CLU_000604_1_1_5"/>
<dbReference type="Pfam" id="PF00005">
    <property type="entry name" value="ABC_tran"/>
    <property type="match status" value="1"/>
</dbReference>
<dbReference type="PANTHER" id="PTHR42781:SF6">
    <property type="entry name" value="SPERMIDINE_PUTRESCINE IMPORT ATP-BINDING PROTEIN POTA"/>
    <property type="match status" value="1"/>
</dbReference>
<keyword evidence="2 8" id="KW-0813">Transport</keyword>
<dbReference type="EC" id="7.6.2.11" evidence="8"/>
<comment type="subunit">
    <text evidence="8">The complex is composed of two ATP-binding proteins (PotA), two transmembrane proteins (PotB and PotC) and a solute-binding protein (PotD).</text>
</comment>
<dbReference type="Pfam" id="PF08402">
    <property type="entry name" value="TOBE_2"/>
    <property type="match status" value="1"/>
</dbReference>
<feature type="domain" description="ABC transporter" evidence="9">
    <location>
        <begin position="25"/>
        <end position="259"/>
    </location>
</feature>
<evidence type="ECO:0000256" key="6">
    <source>
        <dbReference type="ARBA" id="ARBA00022967"/>
    </source>
</evidence>
<keyword evidence="7 8" id="KW-0472">Membrane</keyword>
<dbReference type="FunFam" id="3.40.50.300:FF:000042">
    <property type="entry name" value="Maltose/maltodextrin ABC transporter, ATP-binding protein"/>
    <property type="match status" value="1"/>
</dbReference>
<organism evidence="10 11">
    <name type="scientific">Rhizobium etli (strain CIAT 652)</name>
    <dbReference type="NCBI Taxonomy" id="491916"/>
    <lineage>
        <taxon>Bacteria</taxon>
        <taxon>Pseudomonadati</taxon>
        <taxon>Pseudomonadota</taxon>
        <taxon>Alphaproteobacteria</taxon>
        <taxon>Hyphomicrobiales</taxon>
        <taxon>Rhizobiaceae</taxon>
        <taxon>Rhizobium/Agrobacterium group</taxon>
        <taxon>Rhizobium</taxon>
    </lineage>
</organism>
<evidence type="ECO:0000256" key="8">
    <source>
        <dbReference type="RuleBase" id="RU364083"/>
    </source>
</evidence>
<dbReference type="InterPro" id="IPR003439">
    <property type="entry name" value="ABC_transporter-like_ATP-bd"/>
</dbReference>
<evidence type="ECO:0000256" key="1">
    <source>
        <dbReference type="ARBA" id="ARBA00004417"/>
    </source>
</evidence>
<dbReference type="InterPro" id="IPR050093">
    <property type="entry name" value="ABC_SmlMolc_Importer"/>
</dbReference>
<dbReference type="eggNOG" id="COG3842">
    <property type="taxonomic scope" value="Bacteria"/>
</dbReference>
<accession>B3PXI4</accession>
<keyword evidence="4 8" id="KW-0547">Nucleotide-binding</keyword>
<dbReference type="EMBL" id="CP001074">
    <property type="protein sequence ID" value="ACE89190.1"/>
    <property type="molecule type" value="Genomic_DNA"/>
</dbReference>
<comment type="subcellular location">
    <subcellularLocation>
        <location evidence="1">Cell inner membrane</location>
        <topology evidence="1">Peripheral membrane protein</topology>
    </subcellularLocation>
</comment>
<evidence type="ECO:0000256" key="2">
    <source>
        <dbReference type="ARBA" id="ARBA00022448"/>
    </source>
</evidence>
<dbReference type="Proteomes" id="UP000008817">
    <property type="component" value="Chromosome"/>
</dbReference>
<dbReference type="InterPro" id="IPR005893">
    <property type="entry name" value="PotA-like"/>
</dbReference>
<dbReference type="InterPro" id="IPR017871">
    <property type="entry name" value="ABC_transporter-like_CS"/>
</dbReference>
<evidence type="ECO:0000256" key="7">
    <source>
        <dbReference type="ARBA" id="ARBA00023136"/>
    </source>
</evidence>
<dbReference type="Gene3D" id="3.40.50.300">
    <property type="entry name" value="P-loop containing nucleotide triphosphate hydrolases"/>
    <property type="match status" value="1"/>
</dbReference>
<evidence type="ECO:0000256" key="5">
    <source>
        <dbReference type="ARBA" id="ARBA00022840"/>
    </source>
</evidence>
<gene>
    <name evidence="8" type="primary">potA</name>
    <name evidence="10" type="ordered locus">RHECIAT_CH0000194</name>
</gene>
<keyword evidence="6 8" id="KW-1278">Translocase</keyword>
<dbReference type="SMART" id="SM00382">
    <property type="entry name" value="AAA"/>
    <property type="match status" value="1"/>
</dbReference>
<evidence type="ECO:0000256" key="3">
    <source>
        <dbReference type="ARBA" id="ARBA00022475"/>
    </source>
</evidence>
<dbReference type="InterPro" id="IPR013611">
    <property type="entry name" value="Transp-assoc_OB_typ2"/>
</dbReference>
<dbReference type="PROSITE" id="PS50893">
    <property type="entry name" value="ABC_TRANSPORTER_2"/>
    <property type="match status" value="1"/>
</dbReference>
<name>B3PXI4_RHIE6</name>
<dbReference type="Gene3D" id="2.40.50.100">
    <property type="match status" value="1"/>
</dbReference>
<dbReference type="KEGG" id="rec:RHECIAT_CH0000194"/>
<comment type="function">
    <text evidence="8">Part of the ABC transporter complex PotABCD involved in spermidine/putrescine import. Responsible for energy coupling to the transport system.</text>
</comment>
<dbReference type="InterPro" id="IPR008995">
    <property type="entry name" value="Mo/tungstate-bd_C_term_dom"/>
</dbReference>
<dbReference type="GO" id="GO:0016887">
    <property type="term" value="F:ATP hydrolysis activity"/>
    <property type="evidence" value="ECO:0007669"/>
    <property type="project" value="InterPro"/>
</dbReference>
<reference evidence="10 11" key="1">
    <citation type="submission" date="2008-04" db="EMBL/GenBank/DDBJ databases">
        <title>Genome diversity and DNA divergence of Rhizobium etli.</title>
        <authorList>
            <person name="Gonzalez V."/>
            <person name="Acosta J.L."/>
            <person name="Santamaria R.I."/>
            <person name="Bustos P."/>
            <person name="Hernandez-Gonzalez I.L."/>
            <person name="Fernandez J.L."/>
            <person name="Diaz R."/>
            <person name="Flores M."/>
            <person name="Mora J."/>
            <person name="Palacios R."/>
            <person name="Davila G."/>
        </authorList>
    </citation>
    <scope>NUCLEOTIDE SEQUENCE [LARGE SCALE GENOMIC DNA]</scope>
    <source>
        <strain evidence="10 11">CIAT 652</strain>
    </source>
</reference>
<protein>
    <recommendedName>
        <fullName evidence="8">Spermidine/putrescine import ATP-binding protein PotA</fullName>
        <ecNumber evidence="8">7.6.2.11</ecNumber>
    </recommendedName>
</protein>
<dbReference type="PROSITE" id="PS00211">
    <property type="entry name" value="ABC_TRANSPORTER_1"/>
    <property type="match status" value="1"/>
</dbReference>
<dbReference type="SUPFAM" id="SSF52540">
    <property type="entry name" value="P-loop containing nucleoside triphosphate hydrolases"/>
    <property type="match status" value="1"/>
</dbReference>
<dbReference type="GO" id="GO:0005524">
    <property type="term" value="F:ATP binding"/>
    <property type="evidence" value="ECO:0007669"/>
    <property type="project" value="UniProtKB-KW"/>
</dbReference>